<dbReference type="AlphaFoldDB" id="A0A6A6NY86"/>
<reference evidence="2" key="1">
    <citation type="journal article" date="2020" name="Stud. Mycol.">
        <title>101 Dothideomycetes genomes: a test case for predicting lifestyles and emergence of pathogens.</title>
        <authorList>
            <person name="Haridas S."/>
            <person name="Albert R."/>
            <person name="Binder M."/>
            <person name="Bloem J."/>
            <person name="Labutti K."/>
            <person name="Salamov A."/>
            <person name="Andreopoulos B."/>
            <person name="Baker S."/>
            <person name="Barry K."/>
            <person name="Bills G."/>
            <person name="Bluhm B."/>
            <person name="Cannon C."/>
            <person name="Castanera R."/>
            <person name="Culley D."/>
            <person name="Daum C."/>
            <person name="Ezra D."/>
            <person name="Gonzalez J."/>
            <person name="Henrissat B."/>
            <person name="Kuo A."/>
            <person name="Liang C."/>
            <person name="Lipzen A."/>
            <person name="Lutzoni F."/>
            <person name="Magnuson J."/>
            <person name="Mondo S."/>
            <person name="Nolan M."/>
            <person name="Ohm R."/>
            <person name="Pangilinan J."/>
            <person name="Park H.-J."/>
            <person name="Ramirez L."/>
            <person name="Alfaro M."/>
            <person name="Sun H."/>
            <person name="Tritt A."/>
            <person name="Yoshinaga Y."/>
            <person name="Zwiers L.-H."/>
            <person name="Turgeon B."/>
            <person name="Goodwin S."/>
            <person name="Spatafora J."/>
            <person name="Crous P."/>
            <person name="Grigoriev I."/>
        </authorList>
    </citation>
    <scope>NUCLEOTIDE SEQUENCE</scope>
    <source>
        <strain evidence="2">ATCC 16933</strain>
    </source>
</reference>
<evidence type="ECO:0000313" key="3">
    <source>
        <dbReference type="Proteomes" id="UP000799766"/>
    </source>
</evidence>
<dbReference type="Proteomes" id="UP000799766">
    <property type="component" value="Unassembled WGS sequence"/>
</dbReference>
<proteinExistence type="predicted"/>
<protein>
    <submittedName>
        <fullName evidence="2">Uncharacterized protein</fullName>
    </submittedName>
</protein>
<evidence type="ECO:0000313" key="2">
    <source>
        <dbReference type="EMBL" id="KAF2456518.1"/>
    </source>
</evidence>
<sequence>MQAPVWVAWCLQRHTGMQNAACAAPAVASVVSLRVRAGCELRWGRKTKERGTARRRGKRDNKSGFKPERKGSFSSSCPAQMERQRPAASRLSNGEADGVRKLPPRGRWLLLPAGTTTGGAEYGVLSTGYAITSRASLAISRKQKAKEIRGKKRLR</sequence>
<gene>
    <name evidence="2" type="ORF">BDY21DRAFT_52889</name>
</gene>
<feature type="compositionally biased region" description="Basic residues" evidence="1">
    <location>
        <begin position="47"/>
        <end position="59"/>
    </location>
</feature>
<feature type="compositionally biased region" description="Basic and acidic residues" evidence="1">
    <location>
        <begin position="60"/>
        <end position="71"/>
    </location>
</feature>
<evidence type="ECO:0000256" key="1">
    <source>
        <dbReference type="SAM" id="MobiDB-lite"/>
    </source>
</evidence>
<organism evidence="2 3">
    <name type="scientific">Lineolata rhizophorae</name>
    <dbReference type="NCBI Taxonomy" id="578093"/>
    <lineage>
        <taxon>Eukaryota</taxon>
        <taxon>Fungi</taxon>
        <taxon>Dikarya</taxon>
        <taxon>Ascomycota</taxon>
        <taxon>Pezizomycotina</taxon>
        <taxon>Dothideomycetes</taxon>
        <taxon>Dothideomycetes incertae sedis</taxon>
        <taxon>Lineolatales</taxon>
        <taxon>Lineolataceae</taxon>
        <taxon>Lineolata</taxon>
    </lineage>
</organism>
<name>A0A6A6NY86_9PEZI</name>
<feature type="region of interest" description="Disordered" evidence="1">
    <location>
        <begin position="47"/>
        <end position="105"/>
    </location>
</feature>
<accession>A0A6A6NY86</accession>
<keyword evidence="3" id="KW-1185">Reference proteome</keyword>
<dbReference type="EMBL" id="MU001683">
    <property type="protein sequence ID" value="KAF2456518.1"/>
    <property type="molecule type" value="Genomic_DNA"/>
</dbReference>